<sequence>MKQTEEEYLRNGDEWRGEIPIIPLDPGADNIRVLRKLTQAHVNPDKIPKMKVKHAAWVFSQKVRLLCENLHVFQEIFKILNAEGTVALLTRKSGKSVGLNCEDDDSGECLQDLKSLFNLDYLDDSLPTTLNNAHSINSSISNFLQKLQSNGGWTIDDISKHSDAYVAGYINKKIKTNNCARCRTIIFAKEEDPNFHEIINCREYVKKQKLPYLT</sequence>
<gene>
    <name evidence="1" type="ORF">ILUMI_18183</name>
</gene>
<feature type="non-terminal residue" evidence="1">
    <location>
        <position position="214"/>
    </location>
</feature>
<keyword evidence="2" id="KW-1185">Reference proteome</keyword>
<name>A0A8K0CIS4_IGNLU</name>
<evidence type="ECO:0000313" key="1">
    <source>
        <dbReference type="EMBL" id="KAF2887990.1"/>
    </source>
</evidence>
<dbReference type="OrthoDB" id="8120989at2759"/>
<dbReference type="AlphaFoldDB" id="A0A8K0CIS4"/>
<protein>
    <submittedName>
        <fullName evidence="1">Uncharacterized protein</fullName>
    </submittedName>
</protein>
<dbReference type="EMBL" id="VTPC01080663">
    <property type="protein sequence ID" value="KAF2887990.1"/>
    <property type="molecule type" value="Genomic_DNA"/>
</dbReference>
<organism evidence="1 2">
    <name type="scientific">Ignelater luminosus</name>
    <name type="common">Cucubano</name>
    <name type="synonym">Pyrophorus luminosus</name>
    <dbReference type="NCBI Taxonomy" id="2038154"/>
    <lineage>
        <taxon>Eukaryota</taxon>
        <taxon>Metazoa</taxon>
        <taxon>Ecdysozoa</taxon>
        <taxon>Arthropoda</taxon>
        <taxon>Hexapoda</taxon>
        <taxon>Insecta</taxon>
        <taxon>Pterygota</taxon>
        <taxon>Neoptera</taxon>
        <taxon>Endopterygota</taxon>
        <taxon>Coleoptera</taxon>
        <taxon>Polyphaga</taxon>
        <taxon>Elateriformia</taxon>
        <taxon>Elateroidea</taxon>
        <taxon>Elateridae</taxon>
        <taxon>Agrypninae</taxon>
        <taxon>Pyrophorini</taxon>
        <taxon>Ignelater</taxon>
    </lineage>
</organism>
<evidence type="ECO:0000313" key="2">
    <source>
        <dbReference type="Proteomes" id="UP000801492"/>
    </source>
</evidence>
<dbReference type="Proteomes" id="UP000801492">
    <property type="component" value="Unassembled WGS sequence"/>
</dbReference>
<accession>A0A8K0CIS4</accession>
<comment type="caution">
    <text evidence="1">The sequence shown here is derived from an EMBL/GenBank/DDBJ whole genome shotgun (WGS) entry which is preliminary data.</text>
</comment>
<reference evidence="1" key="1">
    <citation type="submission" date="2019-08" db="EMBL/GenBank/DDBJ databases">
        <title>The genome of the North American firefly Photinus pyralis.</title>
        <authorList>
            <consortium name="Photinus pyralis genome working group"/>
            <person name="Fallon T.R."/>
            <person name="Sander Lower S.E."/>
            <person name="Weng J.-K."/>
        </authorList>
    </citation>
    <scope>NUCLEOTIDE SEQUENCE</scope>
    <source>
        <strain evidence="1">TRF0915ILg1</strain>
        <tissue evidence="1">Whole body</tissue>
    </source>
</reference>
<proteinExistence type="predicted"/>